<gene>
    <name evidence="1" type="ORF">CYNAS_LOCUS15782</name>
</gene>
<dbReference type="Proteomes" id="UP001176961">
    <property type="component" value="Unassembled WGS sequence"/>
</dbReference>
<dbReference type="EMBL" id="CATQJL010000305">
    <property type="protein sequence ID" value="CAJ0603799.1"/>
    <property type="molecule type" value="Genomic_DNA"/>
</dbReference>
<sequence length="140" mass="16595">MRLITCLAVEAVLFALVDTAIVGVRFEVVCRIQRHRRLRRGHRLWVHALLMERDSWSEDDLLRERQYRNRDDSPRMGLTLYSGDASDGFGDYYLEVYLDIVHNCVRYHKMETRTKRIEVGDFPVDKREPTLVNLGRIYLP</sequence>
<reference evidence="1" key="1">
    <citation type="submission" date="2023-07" db="EMBL/GenBank/DDBJ databases">
        <authorList>
            <consortium name="CYATHOMIX"/>
        </authorList>
    </citation>
    <scope>NUCLEOTIDE SEQUENCE</scope>
    <source>
        <strain evidence="1">N/A</strain>
    </source>
</reference>
<keyword evidence="2" id="KW-1185">Reference proteome</keyword>
<organism evidence="1 2">
    <name type="scientific">Cylicocyclus nassatus</name>
    <name type="common">Nematode worm</name>
    <dbReference type="NCBI Taxonomy" id="53992"/>
    <lineage>
        <taxon>Eukaryota</taxon>
        <taxon>Metazoa</taxon>
        <taxon>Ecdysozoa</taxon>
        <taxon>Nematoda</taxon>
        <taxon>Chromadorea</taxon>
        <taxon>Rhabditida</taxon>
        <taxon>Rhabditina</taxon>
        <taxon>Rhabditomorpha</taxon>
        <taxon>Strongyloidea</taxon>
        <taxon>Strongylidae</taxon>
        <taxon>Cylicocyclus</taxon>
    </lineage>
</organism>
<evidence type="ECO:0000313" key="1">
    <source>
        <dbReference type="EMBL" id="CAJ0603799.1"/>
    </source>
</evidence>
<comment type="caution">
    <text evidence="1">The sequence shown here is derived from an EMBL/GenBank/DDBJ whole genome shotgun (WGS) entry which is preliminary data.</text>
</comment>
<proteinExistence type="predicted"/>
<accession>A0AA36M8X1</accession>
<dbReference type="AlphaFoldDB" id="A0AA36M8X1"/>
<name>A0AA36M8X1_CYLNA</name>
<protein>
    <submittedName>
        <fullName evidence="1">Uncharacterized protein</fullName>
    </submittedName>
</protein>
<evidence type="ECO:0000313" key="2">
    <source>
        <dbReference type="Proteomes" id="UP001176961"/>
    </source>
</evidence>